<evidence type="ECO:0000313" key="3">
    <source>
        <dbReference type="EMBL" id="KAJ1954315.1"/>
    </source>
</evidence>
<evidence type="ECO:0000256" key="1">
    <source>
        <dbReference type="SAM" id="MobiDB-lite"/>
    </source>
</evidence>
<evidence type="ECO:0000313" key="4">
    <source>
        <dbReference type="Proteomes" id="UP001150925"/>
    </source>
</evidence>
<dbReference type="EMBL" id="JANBPY010002608">
    <property type="protein sequence ID" value="KAJ1954315.1"/>
    <property type="molecule type" value="Genomic_DNA"/>
</dbReference>
<gene>
    <name evidence="3" type="ORF">IWQ62_005787</name>
</gene>
<feature type="region of interest" description="Disordered" evidence="1">
    <location>
        <begin position="191"/>
        <end position="238"/>
    </location>
</feature>
<keyword evidence="4" id="KW-1185">Reference proteome</keyword>
<feature type="compositionally biased region" description="Basic and acidic residues" evidence="1">
    <location>
        <begin position="226"/>
        <end position="235"/>
    </location>
</feature>
<keyword evidence="2" id="KW-0472">Membrane</keyword>
<keyword evidence="2" id="KW-0812">Transmembrane</keyword>
<proteinExistence type="predicted"/>
<feature type="transmembrane region" description="Helical" evidence="2">
    <location>
        <begin position="250"/>
        <end position="270"/>
    </location>
</feature>
<name>A0A9W8ALK2_9FUNG</name>
<evidence type="ECO:0000256" key="2">
    <source>
        <dbReference type="SAM" id="Phobius"/>
    </source>
</evidence>
<sequence>PVQPKMNMRPLLRSVFVPYLLCLTTFLALVSLGKGLSAQNEAEQMLQVTYRLMWLNARQGRFGTQVRAELVSPTASKAGRFTPQGQPWAMELGWTSLPSHTAINVTGYSATTGNVEVIDQPATLALTELPADRYPVVFDINLQLDFSLLQQVTDPMALLTPGTVRGYYSAHPNKSQESVSLTRGDQWIVDSSQSQLPSSPPSEFGSTAPKGQTLARRDTVSTSEDTQDKTTEKEQSNPYGTVLEATPVGLIVYAAILGIAAVMHLWGLLFRMRCKRLSMRDSGPFPSYQLGP</sequence>
<reference evidence="3" key="1">
    <citation type="submission" date="2022-07" db="EMBL/GenBank/DDBJ databases">
        <title>Phylogenomic reconstructions and comparative analyses of Kickxellomycotina fungi.</title>
        <authorList>
            <person name="Reynolds N.K."/>
            <person name="Stajich J.E."/>
            <person name="Barry K."/>
            <person name="Grigoriev I.V."/>
            <person name="Crous P."/>
            <person name="Smith M.E."/>
        </authorList>
    </citation>
    <scope>NUCLEOTIDE SEQUENCE</scope>
    <source>
        <strain evidence="3">RSA 1196</strain>
    </source>
</reference>
<accession>A0A9W8ALK2</accession>
<keyword evidence="2" id="KW-1133">Transmembrane helix</keyword>
<dbReference type="Proteomes" id="UP001150925">
    <property type="component" value="Unassembled WGS sequence"/>
</dbReference>
<comment type="caution">
    <text evidence="3">The sequence shown here is derived from an EMBL/GenBank/DDBJ whole genome shotgun (WGS) entry which is preliminary data.</text>
</comment>
<dbReference type="AlphaFoldDB" id="A0A9W8ALK2"/>
<feature type="non-terminal residue" evidence="3">
    <location>
        <position position="1"/>
    </location>
</feature>
<organism evidence="3 4">
    <name type="scientific">Dispira parvispora</name>
    <dbReference type="NCBI Taxonomy" id="1520584"/>
    <lineage>
        <taxon>Eukaryota</taxon>
        <taxon>Fungi</taxon>
        <taxon>Fungi incertae sedis</taxon>
        <taxon>Zoopagomycota</taxon>
        <taxon>Kickxellomycotina</taxon>
        <taxon>Dimargaritomycetes</taxon>
        <taxon>Dimargaritales</taxon>
        <taxon>Dimargaritaceae</taxon>
        <taxon>Dispira</taxon>
    </lineage>
</organism>
<dbReference type="OrthoDB" id="5598732at2759"/>
<protein>
    <submittedName>
        <fullName evidence="3">Uncharacterized protein</fullName>
    </submittedName>
</protein>